<gene>
    <name evidence="2" type="ORF">LPTSP4_20010</name>
</gene>
<keyword evidence="2" id="KW-0328">Glycosyltransferase</keyword>
<name>A0A2P2E0Z8_9LEPT</name>
<organism evidence="2 3">
    <name type="scientific">Leptospira ryugenii</name>
    <dbReference type="NCBI Taxonomy" id="1917863"/>
    <lineage>
        <taxon>Bacteria</taxon>
        <taxon>Pseudomonadati</taxon>
        <taxon>Spirochaetota</taxon>
        <taxon>Spirochaetia</taxon>
        <taxon>Leptospirales</taxon>
        <taxon>Leptospiraceae</taxon>
        <taxon>Leptospira</taxon>
    </lineage>
</organism>
<dbReference type="Proteomes" id="UP000245133">
    <property type="component" value="Unassembled WGS sequence"/>
</dbReference>
<evidence type="ECO:0000256" key="1">
    <source>
        <dbReference type="SAM" id="Phobius"/>
    </source>
</evidence>
<dbReference type="GO" id="GO:0016757">
    <property type="term" value="F:glycosyltransferase activity"/>
    <property type="evidence" value="ECO:0007669"/>
    <property type="project" value="UniProtKB-KW"/>
</dbReference>
<keyword evidence="2" id="KW-0808">Transferase</keyword>
<accession>A0A2P2E0Z8</accession>
<proteinExistence type="predicted"/>
<keyword evidence="1" id="KW-1133">Transmembrane helix</keyword>
<comment type="caution">
    <text evidence="2">The sequence shown here is derived from an EMBL/GenBank/DDBJ whole genome shotgun (WGS) entry which is preliminary data.</text>
</comment>
<reference evidence="2 3" key="1">
    <citation type="submission" date="2018-02" db="EMBL/GenBank/DDBJ databases">
        <title>Novel Leptospira species isolated from soil and water in Japan.</title>
        <authorList>
            <person name="Nakao R."/>
            <person name="Masuzawa T."/>
        </authorList>
    </citation>
    <scope>NUCLEOTIDE SEQUENCE [LARGE SCALE GENOMIC DNA]</scope>
    <source>
        <strain evidence="2 3">YH101</strain>
    </source>
</reference>
<keyword evidence="3" id="KW-1185">Reference proteome</keyword>
<protein>
    <submittedName>
        <fullName evidence="2">Dolichyl-phosphate-mannose-protein mannosyltransferase</fullName>
    </submittedName>
</protein>
<keyword evidence="1" id="KW-0812">Transmembrane</keyword>
<evidence type="ECO:0000313" key="2">
    <source>
        <dbReference type="EMBL" id="GBF50476.1"/>
    </source>
</evidence>
<sequence length="159" mass="18267">MQSKLPSYPLAAYPILAILLAKFLHESVPNVWIQRVFYFALAQTLLLHLLVAPILNEKRKDTQVLAKSWKQSLTKTEAIYSFKNYALPSLAFYLDTQIQVVADFLEFQSLPKGSIVLIDLDNYMLLSQWGKGYKVLSEAKSVWAYDRNKTIQLLLIQID</sequence>
<evidence type="ECO:0000313" key="3">
    <source>
        <dbReference type="Proteomes" id="UP000245133"/>
    </source>
</evidence>
<keyword evidence="1" id="KW-0472">Membrane</keyword>
<dbReference type="AlphaFoldDB" id="A0A2P2E0Z8"/>
<dbReference type="EMBL" id="BFBB01000005">
    <property type="protein sequence ID" value="GBF50476.1"/>
    <property type="molecule type" value="Genomic_DNA"/>
</dbReference>
<feature type="transmembrane region" description="Helical" evidence="1">
    <location>
        <begin position="36"/>
        <end position="55"/>
    </location>
</feature>